<dbReference type="InterPro" id="IPR001753">
    <property type="entry name" value="Enoyl-CoA_hydra/iso"/>
</dbReference>
<comment type="caution">
    <text evidence="3">The sequence shown here is derived from an EMBL/GenBank/DDBJ whole genome shotgun (WGS) entry which is preliminary data.</text>
</comment>
<comment type="similarity">
    <text evidence="1">Belongs to the enoyl-CoA hydratase/isomerase family.</text>
</comment>
<dbReference type="RefSeq" id="WP_054359638.1">
    <property type="nucleotide sequence ID" value="NZ_LJYW01000001.1"/>
</dbReference>
<dbReference type="Gene3D" id="1.10.12.10">
    <property type="entry name" value="Lyase 2-enoyl-coa Hydratase, Chain A, domain 2"/>
    <property type="match status" value="1"/>
</dbReference>
<keyword evidence="4" id="KW-1185">Reference proteome</keyword>
<protein>
    <submittedName>
        <fullName evidence="3">Crotonobetainyl-CoA-hydratase</fullName>
    </submittedName>
</protein>
<sequence length="273" mass="29752">MLADLNRELAGFVELHRDGPILEIRMVKPAVNAICRRFSRSLEQAALHLQNEPDLRVGLLTSGCEKAFSAGLDFRQSTAQDGREREPGAKEGGFGGITTLWSLKKPLIAVIGAPAIGGGLELALACDIILMADEAHLRLPELERGLIPDGGGLQRLPRRIPHHVATAMIWTGEPMSAADALRWGLAYRTAPRDRLDAMASEVARQVARGAPLAQQALKEALRAVDGLPDRQAMALRGLPGADLTVFERMLKSDDMIEGQRAFLERRAPRWTGH</sequence>
<dbReference type="InterPro" id="IPR029045">
    <property type="entry name" value="ClpP/crotonase-like_dom_sf"/>
</dbReference>
<dbReference type="PANTHER" id="PTHR11941:SF54">
    <property type="entry name" value="ENOYL-COA HYDRATASE, MITOCHONDRIAL"/>
    <property type="match status" value="1"/>
</dbReference>
<dbReference type="Pfam" id="PF00378">
    <property type="entry name" value="ECH_1"/>
    <property type="match status" value="1"/>
</dbReference>
<evidence type="ECO:0000256" key="2">
    <source>
        <dbReference type="ARBA" id="ARBA00023239"/>
    </source>
</evidence>
<reference evidence="3 4" key="1">
    <citation type="submission" date="2015-09" db="EMBL/GenBank/DDBJ databases">
        <authorList>
            <consortium name="Swine Surveillance"/>
        </authorList>
    </citation>
    <scope>NUCLEOTIDE SEQUENCE [LARGE SCALE GENOMIC DNA]</scope>
    <source>
        <strain evidence="3 4">16</strain>
    </source>
</reference>
<proteinExistence type="inferred from homology"/>
<organism evidence="3 4">
    <name type="scientific">Prosthecodimorpha hirschii</name>
    <dbReference type="NCBI Taxonomy" id="665126"/>
    <lineage>
        <taxon>Bacteria</taxon>
        <taxon>Pseudomonadati</taxon>
        <taxon>Pseudomonadota</taxon>
        <taxon>Alphaproteobacteria</taxon>
        <taxon>Hyphomicrobiales</taxon>
        <taxon>Ancalomicrobiaceae</taxon>
        <taxon>Prosthecodimorpha</taxon>
    </lineage>
</organism>
<dbReference type="SUPFAM" id="SSF52096">
    <property type="entry name" value="ClpP/crotonase"/>
    <property type="match status" value="1"/>
</dbReference>
<accession>A0A0N8GF67</accession>
<dbReference type="AlphaFoldDB" id="A0A0N8GF67"/>
<keyword evidence="2" id="KW-0456">Lyase</keyword>
<dbReference type="InterPro" id="IPR014748">
    <property type="entry name" value="Enoyl-CoA_hydra_C"/>
</dbReference>
<dbReference type="GO" id="GO:0016829">
    <property type="term" value="F:lyase activity"/>
    <property type="evidence" value="ECO:0007669"/>
    <property type="project" value="UniProtKB-KW"/>
</dbReference>
<dbReference type="Gene3D" id="3.90.226.10">
    <property type="entry name" value="2-enoyl-CoA Hydratase, Chain A, domain 1"/>
    <property type="match status" value="1"/>
</dbReference>
<dbReference type="EMBL" id="LJYW01000001">
    <property type="protein sequence ID" value="KPL53473.1"/>
    <property type="molecule type" value="Genomic_DNA"/>
</dbReference>
<dbReference type="PANTHER" id="PTHR11941">
    <property type="entry name" value="ENOYL-COA HYDRATASE-RELATED"/>
    <property type="match status" value="1"/>
</dbReference>
<dbReference type="GO" id="GO:0006635">
    <property type="term" value="P:fatty acid beta-oxidation"/>
    <property type="evidence" value="ECO:0007669"/>
    <property type="project" value="TreeGrafter"/>
</dbReference>
<dbReference type="STRING" id="665126.ABB55_15635"/>
<name>A0A0N8GF67_9HYPH</name>
<evidence type="ECO:0000256" key="1">
    <source>
        <dbReference type="ARBA" id="ARBA00005254"/>
    </source>
</evidence>
<dbReference type="CDD" id="cd06558">
    <property type="entry name" value="crotonase-like"/>
    <property type="match status" value="1"/>
</dbReference>
<dbReference type="Proteomes" id="UP000048984">
    <property type="component" value="Unassembled WGS sequence"/>
</dbReference>
<evidence type="ECO:0000313" key="3">
    <source>
        <dbReference type="EMBL" id="KPL53473.1"/>
    </source>
</evidence>
<evidence type="ECO:0000313" key="4">
    <source>
        <dbReference type="Proteomes" id="UP000048984"/>
    </source>
</evidence>
<gene>
    <name evidence="3" type="ORF">ABB55_15635</name>
</gene>
<reference evidence="3 4" key="2">
    <citation type="submission" date="2015-10" db="EMBL/GenBank/DDBJ databases">
        <title>Draft Genome Sequence of Prosthecomicrobium hirschii ATCC 27832.</title>
        <authorList>
            <person name="Daniel J."/>
            <person name="Givan S.A."/>
            <person name="Brun Y.V."/>
            <person name="Brown P.J."/>
        </authorList>
    </citation>
    <scope>NUCLEOTIDE SEQUENCE [LARGE SCALE GENOMIC DNA]</scope>
    <source>
        <strain evidence="3 4">16</strain>
    </source>
</reference>